<feature type="region of interest" description="Disordered" evidence="1">
    <location>
        <begin position="1519"/>
        <end position="1539"/>
    </location>
</feature>
<evidence type="ECO:0008006" key="4">
    <source>
        <dbReference type="Google" id="ProtNLM"/>
    </source>
</evidence>
<feature type="compositionally biased region" description="Basic and acidic residues" evidence="1">
    <location>
        <begin position="483"/>
        <end position="494"/>
    </location>
</feature>
<feature type="compositionally biased region" description="Basic and acidic residues" evidence="1">
    <location>
        <begin position="1637"/>
        <end position="1648"/>
    </location>
</feature>
<feature type="region of interest" description="Disordered" evidence="1">
    <location>
        <begin position="1"/>
        <end position="97"/>
    </location>
</feature>
<feature type="compositionally biased region" description="Low complexity" evidence="1">
    <location>
        <begin position="30"/>
        <end position="53"/>
    </location>
</feature>
<feature type="compositionally biased region" description="Low complexity" evidence="1">
    <location>
        <begin position="688"/>
        <end position="712"/>
    </location>
</feature>
<evidence type="ECO:0000313" key="3">
    <source>
        <dbReference type="Proteomes" id="UP001281761"/>
    </source>
</evidence>
<accession>A0ABQ9WRA9</accession>
<feature type="region of interest" description="Disordered" evidence="1">
    <location>
        <begin position="270"/>
        <end position="290"/>
    </location>
</feature>
<proteinExistence type="predicted"/>
<dbReference type="Proteomes" id="UP001281761">
    <property type="component" value="Unassembled WGS sequence"/>
</dbReference>
<sequence length="2541" mass="286250">MQPQEITLPPHCNVPNPQLLEPPSSPPPDSSVLSNSSSPQNSISQHSQSTSSQPILPQPSDFRPDEDLTNISKPTAISRSRVSKEEMSSKKGFDPTALHETIETLELDWKRLKEELSQMKPTDNMQVDEWTQTPLVESGRPNAECLPVSGEKPQGQSVMCDLTDVFSIRASLGTMLGVDERCVRIRQNNRDLATEWQSNCIFSSLSRWPVEISLVSPYVTVTLVIARNVNRIVKLGRFETLGSLKEKAAEIEDTDVRCISFVKVFDPIIDDDDAPKQSDPDYPASPATPNQVESIELSDDVELGQLTNGTTLAILTDISPLVIEVTLRTNNKSTAIEMNRFEKMETLLAPAAALLGKDSDDVTLWCDGFRVNPSLALDSLSAHFSLLPQHIRADHDEDSHYYQTLPLFWLPDAPARLTLDVMGRDFGMGVVVVCGEEKKEFSRVSCRTSGLEMKKMVGDWLEVDWRRIRLWKDEPNAESETIETGRTDEKKEETTEGSSRTNRSKETKQFMSEAGRVRSMTHTRNLTLHCRIAPASMRIIARTAITKHTLNVESWERIGTVRTKIARVMKREGEKLSLFLGEKELRDWDVVSGLTEDSKMEISVLEWPGMVLVAVQVDGKAEEHSMSASATLRSLSRRVMISNRHLSASSLTFTQNDTPLALSTRLISLGLSPSLVATPPQAPEQLLATPVAPSTPSVASSTSSDASSTSSVALPTRIPTTLCGFRMDVDTITQYSNVPLKKFHGTANFAQVNLVNIKTGALVPFTLIPDRWKPKIELTTPLTYSDLVDDELNLRYELKPECVEVQLKLEDHPIVVVHTSVLRTSLSSLAALKHELERQVLLEVKVLLEPYNTIYHYDRQRERQRTADVLRLFKNEFSLPPLHFNSALLTDDTLSALRHHTHIDLTCSVPSHTSFITVSHNLMTYTIIVPSSLSTHAVFSTIKQTSQSIFQHSIYSSYLFTNGHLFDEVSKLPIGALFDTPILNVTLHKGGEKVLVNTISLHGRKKQVRIDLYPLRDFVSQFSSSGDLIAKPRSYSFYHNFFEYYLPPLGTRSPIDVRLKWNGSDPTIRVVSTPAIHFRFFDADGNRRCVISQLRPDWRHRKEFDFKSVIKHTVESGYILRFVDGQEEDSETDGIDEEWDETSDTTSEESSADQDEDTHTEEETEEGDLDSYDPDVDLKSEYSFDSINNIHRLHDELYYTSNSDYALPSDERESIKRADRKLRRKIATRYNKKYNTSRTPKYPIQPPFTTVSLRLVKVRAICRLCGAMDATVECILHFVRSHFVTIRNTFDQILTLRLAVFLSKPICVLDVEVKKMRRTGQTQFESTVVESVEVVADVEVRSEIVEVSVEVVSGLMECSEMEGTLKEDHFSFSLPLSSSFLSLERLLRDQLPQLGNVCWIAEPTDPSDDNDSLSSEDSCESWYPYRRKKPYRDNVILNPNLPIFVGNEFPSLPIRLRAKESRLPDNPFFPRRWSWDLESLSSHSSNPSTTHHPLDISSISEQLNLCRLEDTEFVNLKSEQDSLSQSTASPNCQREESQSPLRLWIETPMRRVMGLFAGSATVHDVLFFVGSLNCVSVCAPLSFHEHALFAGDEKLDGLVTHSQSTSSQPILPQPSDFRPDELLMDISKPTSISRNSTSKEEMSSKKGFDPTALHETIETLELELKRLKEELSQMKPTDNMQVDEWTQTPIVESGRQNSECLPVSGEKPQGQSVMCDLTDVFSIRASLGTMLGVDERCVRIRQNNRDLATEWQSNCIFSSLSRWPVEISLVSPYVTVTLVIARNVNRIVKLGRFETLGSLKEKAAEIEDTDVRCVSFVDFWEPFVDDGEPTTQSDPDSSVYPDTTYQVESTVLSDDVELDQLTNGTTLALLTDISPLVIEVTLRTNNSWTAIEMNRFEKMDTLLAPAAALLGKDNADVTLWCDGVRVNPSLALDSLSAHFSLLPQHIHADSIEEIDEHRKLPLFWLPDAPARLTLDVMGSDFGMGVVVVCGEEKKEFSRVSCRTSGLEMKKMVGEWLEVDWRRIRLWKDEQNEEGETNGTGQTNEKKKKTAEGSSRTKRSTATIQFMSETGRVRNMTRTRNLTLHCRIAPASMRIIARTAITKHTLNVESWERIGTVRTKIARVMKREGEKLSLFLGEKELRDWDVVNGLTDESEMEISVLEWPGMMLVEVRVDGKAEEHSMSASATLRSLSRRFLMSNRHLSASSLSFTQNDTPLALSTRLISLGLSPSLVATPPPPPEQPLATPIAPSTRIPTTLCGFRMDMDTITQYSNVPLKKFHGTANFAQVNLVNIKTGALVPFTLIPDRWKPKIELTTPLTYSDLVAGKLNLRYELRPEFVTVQLKLNGHPIEVLHTSVLRNALSSLSALESELERHVVQEVKELLETYSFSYGQDRRSERAHRADVLRLFTSEFNLPPLHFNSALLTDDTLSALRNHSHIDLTCSVPSDTMFITLTHELNTHTFVVPSYISTQAVFDAIDTTCRSVYRYYGFDQILLVNGRLFDNYSTLPIGALFDTPILNVTLRRKDEEVLVNKISLQGRGRL</sequence>
<feature type="region of interest" description="Disordered" evidence="1">
    <location>
        <begin position="687"/>
        <end position="712"/>
    </location>
</feature>
<gene>
    <name evidence="2" type="ORF">BLNAU_23050</name>
</gene>
<reference evidence="2 3" key="1">
    <citation type="journal article" date="2022" name="bioRxiv">
        <title>Genomics of Preaxostyla Flagellates Illuminates Evolutionary Transitions and the Path Towards Mitochondrial Loss.</title>
        <authorList>
            <person name="Novak L.V.F."/>
            <person name="Treitli S.C."/>
            <person name="Pyrih J."/>
            <person name="Halakuc P."/>
            <person name="Pipaliya S.V."/>
            <person name="Vacek V."/>
            <person name="Brzon O."/>
            <person name="Soukal P."/>
            <person name="Eme L."/>
            <person name="Dacks J.B."/>
            <person name="Karnkowska A."/>
            <person name="Elias M."/>
            <person name="Hampl V."/>
        </authorList>
    </citation>
    <scope>NUCLEOTIDE SEQUENCE [LARGE SCALE GENOMIC DNA]</scope>
    <source>
        <strain evidence="2">NAU3</strain>
        <tissue evidence="2">Gut</tissue>
    </source>
</reference>
<comment type="caution">
    <text evidence="2">The sequence shown here is derived from an EMBL/GenBank/DDBJ whole genome shotgun (WGS) entry which is preliminary data.</text>
</comment>
<feature type="region of interest" description="Disordered" evidence="1">
    <location>
        <begin position="477"/>
        <end position="515"/>
    </location>
</feature>
<keyword evidence="3" id="KW-1185">Reference proteome</keyword>
<feature type="compositionally biased region" description="Polar residues" evidence="1">
    <location>
        <begin position="1521"/>
        <end position="1532"/>
    </location>
</feature>
<feature type="region of interest" description="Disordered" evidence="1">
    <location>
        <begin position="1628"/>
        <end position="1649"/>
    </location>
</feature>
<organism evidence="2 3">
    <name type="scientific">Blattamonas nauphoetae</name>
    <dbReference type="NCBI Taxonomy" id="2049346"/>
    <lineage>
        <taxon>Eukaryota</taxon>
        <taxon>Metamonada</taxon>
        <taxon>Preaxostyla</taxon>
        <taxon>Oxymonadida</taxon>
        <taxon>Blattamonas</taxon>
    </lineage>
</organism>
<protein>
    <recommendedName>
        <fullName evidence="4">Autophagy-related protein 2</fullName>
    </recommendedName>
</protein>
<feature type="region of interest" description="Disordered" evidence="1">
    <location>
        <begin position="2031"/>
        <end position="2059"/>
    </location>
</feature>
<feature type="compositionally biased region" description="Polar residues" evidence="1">
    <location>
        <begin position="69"/>
        <end position="80"/>
    </location>
</feature>
<feature type="region of interest" description="Disordered" evidence="1">
    <location>
        <begin position="1125"/>
        <end position="1175"/>
    </location>
</feature>
<feature type="compositionally biased region" description="Basic and acidic residues" evidence="1">
    <location>
        <begin position="82"/>
        <end position="93"/>
    </location>
</feature>
<dbReference type="EMBL" id="JARBJD010000440">
    <property type="protein sequence ID" value="KAK2942036.1"/>
    <property type="molecule type" value="Genomic_DNA"/>
</dbReference>
<evidence type="ECO:0000256" key="1">
    <source>
        <dbReference type="SAM" id="MobiDB-lite"/>
    </source>
</evidence>
<evidence type="ECO:0000313" key="2">
    <source>
        <dbReference type="EMBL" id="KAK2942036.1"/>
    </source>
</evidence>
<name>A0ABQ9WRA9_9EUKA</name>